<feature type="chain" id="PRO_5020022754" evidence="3">
    <location>
        <begin position="24"/>
        <end position="107"/>
    </location>
</feature>
<sequence length="107" mass="11603">MQFPAVLSCGVLALAAVWNLSNAHIGEVFVTVQDGKCLYENVTLEDGQAYHSEHPCQIWLCSASDSRVRITGCAGRPVEENCRLVPGPGVYPHCCPHQVCDDSDQST</sequence>
<dbReference type="OrthoDB" id="6476073at2759"/>
<evidence type="ECO:0000313" key="5">
    <source>
        <dbReference type="EMBL" id="MOY39606.1"/>
    </source>
</evidence>
<keyword evidence="2" id="KW-0964">Secreted</keyword>
<dbReference type="GO" id="GO:0005576">
    <property type="term" value="C:extracellular region"/>
    <property type="evidence" value="ECO:0007669"/>
    <property type="project" value="UniProtKB-SubCell"/>
</dbReference>
<evidence type="ECO:0000256" key="1">
    <source>
        <dbReference type="ARBA" id="ARBA00004613"/>
    </source>
</evidence>
<evidence type="ECO:0000256" key="3">
    <source>
        <dbReference type="SAM" id="SignalP"/>
    </source>
</evidence>
<dbReference type="Pfam" id="PF15430">
    <property type="entry name" value="SVWC"/>
    <property type="match status" value="1"/>
</dbReference>
<dbReference type="VEuPathDB" id="VectorBase:ISCI019355"/>
<name>A0A4D5RS89_IXOSC</name>
<dbReference type="AlphaFoldDB" id="A0A4D5RS89"/>
<proteinExistence type="predicted"/>
<evidence type="ECO:0000256" key="2">
    <source>
        <dbReference type="ARBA" id="ARBA00022525"/>
    </source>
</evidence>
<reference evidence="5" key="1">
    <citation type="submission" date="2019-04" db="EMBL/GenBank/DDBJ databases">
        <title>An insight into the mialome of Ixodes scapularis.</title>
        <authorList>
            <person name="Ribeiro J.M."/>
            <person name="Mather T.N."/>
            <person name="Karim S."/>
        </authorList>
    </citation>
    <scope>NUCLEOTIDE SEQUENCE</scope>
</reference>
<evidence type="ECO:0000259" key="4">
    <source>
        <dbReference type="SMART" id="SM01318"/>
    </source>
</evidence>
<feature type="signal peptide" evidence="3">
    <location>
        <begin position="1"/>
        <end position="23"/>
    </location>
</feature>
<protein>
    <submittedName>
        <fullName evidence="5">Putative 8.9 kDa protein</fullName>
    </submittedName>
</protein>
<feature type="domain" description="Single" evidence="4">
    <location>
        <begin position="37"/>
        <end position="100"/>
    </location>
</feature>
<organism evidence="5">
    <name type="scientific">Ixodes scapularis</name>
    <name type="common">Black-legged tick</name>
    <name type="synonym">Deer tick</name>
    <dbReference type="NCBI Taxonomy" id="6945"/>
    <lineage>
        <taxon>Eukaryota</taxon>
        <taxon>Metazoa</taxon>
        <taxon>Ecdysozoa</taxon>
        <taxon>Arthropoda</taxon>
        <taxon>Chelicerata</taxon>
        <taxon>Arachnida</taxon>
        <taxon>Acari</taxon>
        <taxon>Parasitiformes</taxon>
        <taxon>Ixodida</taxon>
        <taxon>Ixodoidea</taxon>
        <taxon>Ixodidae</taxon>
        <taxon>Ixodinae</taxon>
        <taxon>Ixodes</taxon>
    </lineage>
</organism>
<dbReference type="InterPro" id="IPR029277">
    <property type="entry name" value="SVWC_dom"/>
</dbReference>
<comment type="subcellular location">
    <subcellularLocation>
        <location evidence="1">Secreted</location>
    </subcellularLocation>
</comment>
<dbReference type="SMART" id="SM01318">
    <property type="entry name" value="SVWC"/>
    <property type="match status" value="1"/>
</dbReference>
<dbReference type="VEuPathDB" id="VectorBase:ISCW019355"/>
<accession>A0A4D5RS89</accession>
<dbReference type="VEuPathDB" id="VectorBase:ISCP_001206"/>
<dbReference type="EMBL" id="GHJT01005635">
    <property type="protein sequence ID" value="MOY39606.1"/>
    <property type="molecule type" value="Transcribed_RNA"/>
</dbReference>
<keyword evidence="3" id="KW-0732">Signal</keyword>